<feature type="region of interest" description="Disordered" evidence="1">
    <location>
        <begin position="1"/>
        <end position="24"/>
    </location>
</feature>
<evidence type="ECO:0000313" key="2">
    <source>
        <dbReference type="EMBL" id="MFK4751432.1"/>
    </source>
</evidence>
<evidence type="ECO:0000313" key="3">
    <source>
        <dbReference type="Proteomes" id="UP001620597"/>
    </source>
</evidence>
<gene>
    <name evidence="2" type="ORF">WG929_03315</name>
</gene>
<name>A0ABW8NET0_9GAMM</name>
<reference evidence="2 3" key="1">
    <citation type="submission" date="2024-03" db="EMBL/GenBank/DDBJ databases">
        <title>High-quality draft genome sequence of Oceanobacter sp. wDCs-4.</title>
        <authorList>
            <person name="Dong C."/>
        </authorList>
    </citation>
    <scope>NUCLEOTIDE SEQUENCE [LARGE SCALE GENOMIC DNA]</scope>
    <source>
        <strain evidence="3">wDCs-4</strain>
    </source>
</reference>
<evidence type="ECO:0008006" key="4">
    <source>
        <dbReference type="Google" id="ProtNLM"/>
    </source>
</evidence>
<evidence type="ECO:0000256" key="1">
    <source>
        <dbReference type="SAM" id="MobiDB-lite"/>
    </source>
</evidence>
<dbReference type="EMBL" id="JBBKTX010000003">
    <property type="protein sequence ID" value="MFK4751432.1"/>
    <property type="molecule type" value="Genomic_DNA"/>
</dbReference>
<protein>
    <recommendedName>
        <fullName evidence="4">Phage tail fibre repeat-containing protein</fullName>
    </recommendedName>
</protein>
<organism evidence="2 3">
    <name type="scientific">Oceanobacter antarcticus</name>
    <dbReference type="NCBI Taxonomy" id="3133425"/>
    <lineage>
        <taxon>Bacteria</taxon>
        <taxon>Pseudomonadati</taxon>
        <taxon>Pseudomonadota</taxon>
        <taxon>Gammaproteobacteria</taxon>
        <taxon>Oceanospirillales</taxon>
        <taxon>Oceanospirillaceae</taxon>
        <taxon>Oceanobacter</taxon>
    </lineage>
</organism>
<proteinExistence type="predicted"/>
<comment type="caution">
    <text evidence="2">The sequence shown here is derived from an EMBL/GenBank/DDBJ whole genome shotgun (WGS) entry which is preliminary data.</text>
</comment>
<sequence length="222" mass="23417">MDYPTSDTEARLADGKFTDGDVTASPVVPPSKNSATYQNMVFDELLNVITAGGLTPSDQSVTQLITAINNVIASAIGTNNTNYVDDQVDTLAQATQDALDLKSDDGHTHLFSALTNGESAVLSLVRGIRIPAAFAADGSWTHKPVSSWSVVKNATGDYTLSFGTSYSSYLISTASVTVAAWVQQDSKTATGVNIKTYRDADSGGTGDILGYDADVFFEVILL</sequence>
<keyword evidence="3" id="KW-1185">Reference proteome</keyword>
<feature type="compositionally biased region" description="Basic and acidic residues" evidence="1">
    <location>
        <begin position="8"/>
        <end position="19"/>
    </location>
</feature>
<dbReference type="RefSeq" id="WP_416204889.1">
    <property type="nucleotide sequence ID" value="NZ_JBBKTX010000003.1"/>
</dbReference>
<accession>A0ABW8NET0</accession>
<dbReference type="Proteomes" id="UP001620597">
    <property type="component" value="Unassembled WGS sequence"/>
</dbReference>